<dbReference type="Gene3D" id="2.40.160.10">
    <property type="entry name" value="Porin"/>
    <property type="match status" value="1"/>
</dbReference>
<comment type="caution">
    <text evidence="13">The sequence shown here is derived from an EMBL/GenBank/DDBJ whole genome shotgun (WGS) entry which is preliminary data.</text>
</comment>
<keyword evidence="7" id="KW-0406">Ion transport</keyword>
<feature type="domain" description="Porin" evidence="12">
    <location>
        <begin position="8"/>
        <end position="333"/>
    </location>
</feature>
<dbReference type="GO" id="GO:0034220">
    <property type="term" value="P:monoatomic ion transmembrane transport"/>
    <property type="evidence" value="ECO:0007669"/>
    <property type="project" value="InterPro"/>
</dbReference>
<evidence type="ECO:0000256" key="1">
    <source>
        <dbReference type="ARBA" id="ARBA00004571"/>
    </source>
</evidence>
<evidence type="ECO:0000313" key="14">
    <source>
        <dbReference type="Proteomes" id="UP000295765"/>
    </source>
</evidence>
<feature type="signal peptide" evidence="11">
    <location>
        <begin position="1"/>
        <end position="20"/>
    </location>
</feature>
<evidence type="ECO:0000256" key="7">
    <source>
        <dbReference type="ARBA" id="ARBA00023065"/>
    </source>
</evidence>
<reference evidence="13 14" key="1">
    <citation type="submission" date="2019-03" db="EMBL/GenBank/DDBJ databases">
        <title>Genomic Encyclopedia of Type Strains, Phase IV (KMG-IV): sequencing the most valuable type-strain genomes for metagenomic binning, comparative biology and taxonomic classification.</title>
        <authorList>
            <person name="Goeker M."/>
        </authorList>
    </citation>
    <scope>NUCLEOTIDE SEQUENCE [LARGE SCALE GENOMIC DNA]</scope>
    <source>
        <strain evidence="13 14">DSM 25287</strain>
    </source>
</reference>
<dbReference type="Proteomes" id="UP000295765">
    <property type="component" value="Unassembled WGS sequence"/>
</dbReference>
<evidence type="ECO:0000256" key="3">
    <source>
        <dbReference type="ARBA" id="ARBA00022448"/>
    </source>
</evidence>
<dbReference type="InterPro" id="IPR001702">
    <property type="entry name" value="Porin_Gram-ve"/>
</dbReference>
<dbReference type="GO" id="GO:0046930">
    <property type="term" value="C:pore complex"/>
    <property type="evidence" value="ECO:0007669"/>
    <property type="project" value="UniProtKB-KW"/>
</dbReference>
<dbReference type="GO" id="GO:0009279">
    <property type="term" value="C:cell outer membrane"/>
    <property type="evidence" value="ECO:0007669"/>
    <property type="project" value="UniProtKB-SubCell"/>
</dbReference>
<dbReference type="SUPFAM" id="SSF56935">
    <property type="entry name" value="Porins"/>
    <property type="match status" value="1"/>
</dbReference>
<dbReference type="CDD" id="cd00342">
    <property type="entry name" value="gram_neg_porins"/>
    <property type="match status" value="1"/>
</dbReference>
<evidence type="ECO:0000259" key="12">
    <source>
        <dbReference type="Pfam" id="PF13609"/>
    </source>
</evidence>
<keyword evidence="14" id="KW-1185">Reference proteome</keyword>
<dbReference type="InterPro" id="IPR050298">
    <property type="entry name" value="Gram-neg_bact_OMP"/>
</dbReference>
<proteinExistence type="predicted"/>
<dbReference type="GO" id="GO:0015288">
    <property type="term" value="F:porin activity"/>
    <property type="evidence" value="ECO:0007669"/>
    <property type="project" value="UniProtKB-KW"/>
</dbReference>
<evidence type="ECO:0000256" key="8">
    <source>
        <dbReference type="ARBA" id="ARBA00023114"/>
    </source>
</evidence>
<evidence type="ECO:0000256" key="9">
    <source>
        <dbReference type="ARBA" id="ARBA00023136"/>
    </source>
</evidence>
<keyword evidence="3" id="KW-0813">Transport</keyword>
<feature type="chain" id="PRO_5020226972" evidence="11">
    <location>
        <begin position="21"/>
        <end position="359"/>
    </location>
</feature>
<gene>
    <name evidence="13" type="ORF">EV699_10220</name>
</gene>
<evidence type="ECO:0000256" key="4">
    <source>
        <dbReference type="ARBA" id="ARBA00022452"/>
    </source>
</evidence>
<accession>A0A4R2L8C5</accession>
<keyword evidence="6 11" id="KW-0732">Signal</keyword>
<keyword evidence="5" id="KW-0812">Transmembrane</keyword>
<dbReference type="AlphaFoldDB" id="A0A4R2L8C5"/>
<evidence type="ECO:0000256" key="5">
    <source>
        <dbReference type="ARBA" id="ARBA00022692"/>
    </source>
</evidence>
<evidence type="ECO:0000256" key="2">
    <source>
        <dbReference type="ARBA" id="ARBA00011233"/>
    </source>
</evidence>
<evidence type="ECO:0000256" key="10">
    <source>
        <dbReference type="ARBA" id="ARBA00023237"/>
    </source>
</evidence>
<evidence type="ECO:0000313" key="13">
    <source>
        <dbReference type="EMBL" id="TCO83322.1"/>
    </source>
</evidence>
<dbReference type="PRINTS" id="PR00184">
    <property type="entry name" value="NEISSPPORIN"/>
</dbReference>
<dbReference type="PRINTS" id="PR00182">
    <property type="entry name" value="ECOLNEIPORIN"/>
</dbReference>
<name>A0A4R2L8C5_9GAMM</name>
<keyword evidence="9" id="KW-0472">Membrane</keyword>
<evidence type="ECO:0000256" key="6">
    <source>
        <dbReference type="ARBA" id="ARBA00022729"/>
    </source>
</evidence>
<comment type="subcellular location">
    <subcellularLocation>
        <location evidence="1">Cell outer membrane</location>
        <topology evidence="1">Multi-pass membrane protein</topology>
    </subcellularLocation>
</comment>
<dbReference type="RefSeq" id="WP_132538162.1">
    <property type="nucleotide sequence ID" value="NZ_SLWY01000002.1"/>
</dbReference>
<keyword evidence="8" id="KW-0626">Porin</keyword>
<dbReference type="PANTHER" id="PTHR34501:SF9">
    <property type="entry name" value="MAJOR OUTER MEMBRANE PROTEIN P.IA"/>
    <property type="match status" value="1"/>
</dbReference>
<dbReference type="InterPro" id="IPR033900">
    <property type="entry name" value="Gram_neg_porin_domain"/>
</dbReference>
<protein>
    <submittedName>
        <fullName evidence="13">Putative porin</fullName>
    </submittedName>
</protein>
<dbReference type="Pfam" id="PF13609">
    <property type="entry name" value="Porin_4"/>
    <property type="match status" value="1"/>
</dbReference>
<dbReference type="PANTHER" id="PTHR34501">
    <property type="entry name" value="PROTEIN YDDL-RELATED"/>
    <property type="match status" value="1"/>
</dbReference>
<organism evidence="13 14">
    <name type="scientific">Plasticicumulans lactativorans</name>
    <dbReference type="NCBI Taxonomy" id="1133106"/>
    <lineage>
        <taxon>Bacteria</taxon>
        <taxon>Pseudomonadati</taxon>
        <taxon>Pseudomonadota</taxon>
        <taxon>Gammaproteobacteria</taxon>
        <taxon>Candidatus Competibacteraceae</taxon>
        <taxon>Plasticicumulans</taxon>
    </lineage>
</organism>
<dbReference type="EMBL" id="SLWY01000002">
    <property type="protein sequence ID" value="TCO83322.1"/>
    <property type="molecule type" value="Genomic_DNA"/>
</dbReference>
<keyword evidence="10" id="KW-0998">Cell outer membrane</keyword>
<dbReference type="InterPro" id="IPR023614">
    <property type="entry name" value="Porin_dom_sf"/>
</dbReference>
<comment type="subunit">
    <text evidence="2">Homotrimer.</text>
</comment>
<dbReference type="OrthoDB" id="8173690at2"/>
<dbReference type="InterPro" id="IPR002299">
    <property type="entry name" value="Porin_Neis"/>
</dbReference>
<sequence>MKTSLSTLALLAMAAAPAVAVRAETTLYGSARVGIAYTERDRSPTGASIDDGGFWDVRDEGGSRLGVRGSEDLGGGLSAIYQYEFGVNIDGKADGNPFNQRLSWVGFKGDFGQVTVGRQWTVYNNSVAFDGVWNSDDTTSTFYQLGGPYRVSNMIMYTTPNLSGFSASGAVVIDGAGSHDSANDSLSTKDGIDMYDIGATYTNGPLRLGAAYRKYEGRVLGDAGQNFYGAGDSLWGVAAAYKFGGVFNLIGVYQQAETDLRVEGASPRAYSLTGEYSFGANTLRAAVGRMDLDKLAASYGREDENQDIWKVGYQYDFSKRTRAWIEYGDYDFSSFSNNANGFQQGFDYSNLSIGMRHDF</sequence>
<evidence type="ECO:0000256" key="11">
    <source>
        <dbReference type="SAM" id="SignalP"/>
    </source>
</evidence>
<keyword evidence="4" id="KW-1134">Transmembrane beta strand</keyword>